<dbReference type="Proteomes" id="UP000254492">
    <property type="component" value="Unassembled WGS sequence"/>
</dbReference>
<dbReference type="EMBL" id="QRAY01000002">
    <property type="protein sequence ID" value="RDS60260.1"/>
    <property type="molecule type" value="Genomic_DNA"/>
</dbReference>
<name>A0ABX9I6C8_9LACO</name>
<sequence length="188" mass="21519">MVYFYSGQKLFTAKELSNMEMRSTVHGRRGKRLRRWLLGILIFLVIILIGVSVLGEAQKPVDTAKDRVTKIAKQSGKLTTVSKFYRISRQKVYYSAVGENKKNQKIGVIVQGKSDKLTTINMTDGLSEKQVRNLLNKQLHPKKITSIGLALYKKVPVWQLTFVDKDDNLNFITYQFSDGKQVQSIRHL</sequence>
<protein>
    <recommendedName>
        <fullName evidence="2">Cell wall elongation regulator TseB-like domain-containing protein</fullName>
    </recommendedName>
</protein>
<comment type="caution">
    <text evidence="3">The sequence shown here is derived from an EMBL/GenBank/DDBJ whole genome shotgun (WGS) entry which is preliminary data.</text>
</comment>
<keyword evidence="4" id="KW-1185">Reference proteome</keyword>
<reference evidence="3 4" key="1">
    <citation type="submission" date="2018-07" db="EMBL/GenBank/DDBJ databases">
        <title>Genome-based reclassification of Weissella jogaejeotgali as Weissella thailandensis.</title>
        <authorList>
            <person name="Chun J."/>
            <person name="Kim B.-Y."/>
            <person name="Kwak M.-J."/>
        </authorList>
    </citation>
    <scope>NUCLEOTIDE SEQUENCE [LARGE SCALE GENOMIC DNA]</scope>
    <source>
        <strain evidence="3 4">KCTC 3751</strain>
    </source>
</reference>
<dbReference type="Pfam" id="PF17881">
    <property type="entry name" value="TseB"/>
    <property type="match status" value="1"/>
</dbReference>
<evidence type="ECO:0000256" key="1">
    <source>
        <dbReference type="SAM" id="Phobius"/>
    </source>
</evidence>
<evidence type="ECO:0000313" key="3">
    <source>
        <dbReference type="EMBL" id="RDS60260.1"/>
    </source>
</evidence>
<keyword evidence="1" id="KW-0472">Membrane</keyword>
<gene>
    <name evidence="3" type="ORF">DWV05_01560</name>
</gene>
<dbReference type="SUPFAM" id="SSF54403">
    <property type="entry name" value="Cystatin/monellin"/>
    <property type="match status" value="2"/>
</dbReference>
<dbReference type="InterPro" id="IPR046350">
    <property type="entry name" value="Cystatin_sf"/>
</dbReference>
<accession>A0ABX9I6C8</accession>
<evidence type="ECO:0000313" key="4">
    <source>
        <dbReference type="Proteomes" id="UP000254492"/>
    </source>
</evidence>
<evidence type="ECO:0000259" key="2">
    <source>
        <dbReference type="Pfam" id="PF17881"/>
    </source>
</evidence>
<feature type="domain" description="Cell wall elongation regulator TseB-like" evidence="2">
    <location>
        <begin position="70"/>
        <end position="110"/>
    </location>
</feature>
<feature type="transmembrane region" description="Helical" evidence="1">
    <location>
        <begin position="36"/>
        <end position="55"/>
    </location>
</feature>
<proteinExistence type="predicted"/>
<keyword evidence="1" id="KW-1133">Transmembrane helix</keyword>
<keyword evidence="1" id="KW-0812">Transmembrane</keyword>
<dbReference type="InterPro" id="IPR041401">
    <property type="entry name" value="TseB-like_dom"/>
</dbReference>
<dbReference type="Gene3D" id="3.10.450.40">
    <property type="match status" value="2"/>
</dbReference>
<organism evidence="3 4">
    <name type="scientific">Weissella thailandensis</name>
    <dbReference type="NCBI Taxonomy" id="89061"/>
    <lineage>
        <taxon>Bacteria</taxon>
        <taxon>Bacillati</taxon>
        <taxon>Bacillota</taxon>
        <taxon>Bacilli</taxon>
        <taxon>Lactobacillales</taxon>
        <taxon>Lactobacillaceae</taxon>
        <taxon>Weissella</taxon>
    </lineage>
</organism>